<organism evidence="1 2">
    <name type="scientific">Dallia pectoralis</name>
    <name type="common">Alaska blackfish</name>
    <dbReference type="NCBI Taxonomy" id="75939"/>
    <lineage>
        <taxon>Eukaryota</taxon>
        <taxon>Metazoa</taxon>
        <taxon>Chordata</taxon>
        <taxon>Craniata</taxon>
        <taxon>Vertebrata</taxon>
        <taxon>Euteleostomi</taxon>
        <taxon>Actinopterygii</taxon>
        <taxon>Neopterygii</taxon>
        <taxon>Teleostei</taxon>
        <taxon>Protacanthopterygii</taxon>
        <taxon>Esociformes</taxon>
        <taxon>Umbridae</taxon>
        <taxon>Dallia</taxon>
    </lineage>
</organism>
<reference evidence="1" key="1">
    <citation type="submission" date="2021-05" db="EMBL/GenBank/DDBJ databases">
        <authorList>
            <person name="Pan Q."/>
            <person name="Jouanno E."/>
            <person name="Zahm M."/>
            <person name="Klopp C."/>
            <person name="Cabau C."/>
            <person name="Louis A."/>
            <person name="Berthelot C."/>
            <person name="Parey E."/>
            <person name="Roest Crollius H."/>
            <person name="Montfort J."/>
            <person name="Robinson-Rechavi M."/>
            <person name="Bouchez O."/>
            <person name="Lampietro C."/>
            <person name="Lopez Roques C."/>
            <person name="Donnadieu C."/>
            <person name="Postlethwait J."/>
            <person name="Bobe J."/>
            <person name="Dillon D."/>
            <person name="Chandos A."/>
            <person name="von Hippel F."/>
            <person name="Guiguen Y."/>
        </authorList>
    </citation>
    <scope>NUCLEOTIDE SEQUENCE</scope>
    <source>
        <strain evidence="1">YG-Jan2019</strain>
    </source>
</reference>
<dbReference type="EMBL" id="CM055732">
    <property type="protein sequence ID" value="KAJ8011087.1"/>
    <property type="molecule type" value="Genomic_DNA"/>
</dbReference>
<sequence length="546" mass="63241">MSDPSVHSVKTRTKKMSESRDHNQFELITSESDILGIGVGDDVIRLCHLVPETSAVTMTIRWFKYEECIYLYKNGQVTERSGYEGRLSLNKQELEKGNVSLMVKNSKESDEGVYIFQVVHGEQKVETEAGLLIIGEQWWTGPPDYLKHETQENKLKREKSAGELDLKLEEEIVNLILRDKESQLEEEKKTIREYEEKIKEKNSTLEEVKKTLRESEEKIKEKDSILEEVKKTLRESEEKIKEKDSTLEEMSKGFKDTESRLEKTTKQLDENINHLKEKNTQLKTQGTDLQDKNIQVENFRVLLQEKDLQLEDRNHRLEEKNKLLEEREEELKERRQELEEKDKLLEKREKQLKERDKQVEDVNNENDKLAQQICDVKTEVERQRRETSAQTTVGGETSDTDTRVTKRRRKNKNRPPSMGEKTSDTDTRVTVRRRKSLGLIPPSMGGESSSPESPVSPSGPELRLVLLGRTGAGRRAVGNTILGTEEFGTQTSTSAVTQRSVRREGEVCGRRLVLVDTPDWFCPDKNRENFYCSQTCQEAEAQFLFQ</sequence>
<dbReference type="Proteomes" id="UP001157502">
    <property type="component" value="Chromosome 5"/>
</dbReference>
<protein>
    <submittedName>
        <fullName evidence="1">Uncharacterized protein</fullName>
    </submittedName>
</protein>
<name>A0ACC2H567_DALPE</name>
<proteinExistence type="predicted"/>
<comment type="caution">
    <text evidence="1">The sequence shown here is derived from an EMBL/GenBank/DDBJ whole genome shotgun (WGS) entry which is preliminary data.</text>
</comment>
<gene>
    <name evidence="1" type="ORF">DPEC_G00054540</name>
</gene>
<evidence type="ECO:0000313" key="2">
    <source>
        <dbReference type="Proteomes" id="UP001157502"/>
    </source>
</evidence>
<evidence type="ECO:0000313" key="1">
    <source>
        <dbReference type="EMBL" id="KAJ8011087.1"/>
    </source>
</evidence>
<accession>A0ACC2H567</accession>
<keyword evidence="2" id="KW-1185">Reference proteome</keyword>